<dbReference type="KEGG" id="clec:106671884"/>
<dbReference type="InterPro" id="IPR003034">
    <property type="entry name" value="SAP_dom"/>
</dbReference>
<proteinExistence type="inferred from homology"/>
<dbReference type="GeneID" id="106671884"/>
<dbReference type="InterPro" id="IPR040746">
    <property type="entry name" value="THO1_MOS11_C"/>
</dbReference>
<dbReference type="Pfam" id="PF02037">
    <property type="entry name" value="SAP"/>
    <property type="match status" value="1"/>
</dbReference>
<dbReference type="RefSeq" id="XP_014258329.1">
    <property type="nucleotide sequence ID" value="XM_014402843.2"/>
</dbReference>
<dbReference type="PANTHER" id="PTHR46551">
    <property type="entry name" value="SAP DOMAIN-CONTAINING RIBONUCLEOPROTEIN"/>
    <property type="match status" value="1"/>
</dbReference>
<keyword evidence="1" id="KW-0597">Phosphoprotein</keyword>
<evidence type="ECO:0000256" key="2">
    <source>
        <dbReference type="ARBA" id="ARBA00046328"/>
    </source>
</evidence>
<feature type="domain" description="SAP" evidence="4">
    <location>
        <begin position="12"/>
        <end position="46"/>
    </location>
</feature>
<comment type="similarity">
    <text evidence="2">Belongs to the SAP domain-containing ribonucleoprotein family.</text>
</comment>
<dbReference type="GO" id="GO:0005634">
    <property type="term" value="C:nucleus"/>
    <property type="evidence" value="ECO:0007669"/>
    <property type="project" value="TreeGrafter"/>
</dbReference>
<evidence type="ECO:0000256" key="3">
    <source>
        <dbReference type="SAM" id="MobiDB-lite"/>
    </source>
</evidence>
<dbReference type="InterPro" id="IPR052240">
    <property type="entry name" value="SAP_domain_ribonucleoprotein"/>
</dbReference>
<dbReference type="SMART" id="SM00513">
    <property type="entry name" value="SAP"/>
    <property type="match status" value="1"/>
</dbReference>
<name>A0A8I6S5Q9_CIMLE</name>
<feature type="compositionally biased region" description="Low complexity" evidence="3">
    <location>
        <begin position="176"/>
        <end position="194"/>
    </location>
</feature>
<accession>A0A8I6S5Q9</accession>
<evidence type="ECO:0000259" key="4">
    <source>
        <dbReference type="PROSITE" id="PS50800"/>
    </source>
</evidence>
<dbReference type="GO" id="GO:0016973">
    <property type="term" value="P:poly(A)+ mRNA export from nucleus"/>
    <property type="evidence" value="ECO:0007669"/>
    <property type="project" value="TreeGrafter"/>
</dbReference>
<evidence type="ECO:0000313" key="5">
    <source>
        <dbReference type="EnsemblMetazoa" id="XP_014258329.1"/>
    </source>
</evidence>
<dbReference type="SUPFAM" id="SSF68906">
    <property type="entry name" value="SAP domain"/>
    <property type="match status" value="1"/>
</dbReference>
<feature type="compositionally biased region" description="Acidic residues" evidence="3">
    <location>
        <begin position="62"/>
        <end position="75"/>
    </location>
</feature>
<sequence>MSDAGPEESTDYTKMKVPDLKKLLKSRGLSTAGNKQELIDRLQSSEAAAEALLEGSEVGDHFDEDLERELDETPLEDSPQKLGDAPDLTAEDIKQDDVSKSAADGKPDSAKDNKTELEDKHVKVNLKNVALSDAARKKARAERFGSNAKAVPADVLAQRVEKFGPKPSNSTLTKQADSTTSIVTTTQAKATTPTSDVLKRRAERFGILSPVEAKRQHLEKLQARKMRFSQTPASTDTKPTTTTLATAEAVTVSTPVQVDGAISSEERKRLRAQRFKITV</sequence>
<dbReference type="OMA" id="CETTNIV"/>
<dbReference type="PANTHER" id="PTHR46551:SF1">
    <property type="entry name" value="SAP DOMAIN-CONTAINING RIBONUCLEOPROTEIN"/>
    <property type="match status" value="1"/>
</dbReference>
<dbReference type="InterPro" id="IPR036361">
    <property type="entry name" value="SAP_dom_sf"/>
</dbReference>
<feature type="compositionally biased region" description="Basic and acidic residues" evidence="3">
    <location>
        <begin position="91"/>
        <end position="119"/>
    </location>
</feature>
<dbReference type="OrthoDB" id="5837849at2759"/>
<evidence type="ECO:0000313" key="6">
    <source>
        <dbReference type="Proteomes" id="UP000494040"/>
    </source>
</evidence>
<dbReference type="Proteomes" id="UP000494040">
    <property type="component" value="Unassembled WGS sequence"/>
</dbReference>
<dbReference type="AlphaFoldDB" id="A0A8I6S5Q9"/>
<keyword evidence="6" id="KW-1185">Reference proteome</keyword>
<dbReference type="EnsemblMetazoa" id="XM_014402843.2">
    <property type="protein sequence ID" value="XP_014258329.1"/>
    <property type="gene ID" value="LOC106671884"/>
</dbReference>
<organism evidence="5 6">
    <name type="scientific">Cimex lectularius</name>
    <name type="common">Bed bug</name>
    <name type="synonym">Acanthia lectularia</name>
    <dbReference type="NCBI Taxonomy" id="79782"/>
    <lineage>
        <taxon>Eukaryota</taxon>
        <taxon>Metazoa</taxon>
        <taxon>Ecdysozoa</taxon>
        <taxon>Arthropoda</taxon>
        <taxon>Hexapoda</taxon>
        <taxon>Insecta</taxon>
        <taxon>Pterygota</taxon>
        <taxon>Neoptera</taxon>
        <taxon>Paraneoptera</taxon>
        <taxon>Hemiptera</taxon>
        <taxon>Heteroptera</taxon>
        <taxon>Panheteroptera</taxon>
        <taxon>Cimicomorpha</taxon>
        <taxon>Cimicidae</taxon>
        <taxon>Cimex</taxon>
    </lineage>
</organism>
<feature type="region of interest" description="Disordered" evidence="3">
    <location>
        <begin position="50"/>
        <end position="119"/>
    </location>
</feature>
<feature type="region of interest" description="Disordered" evidence="3">
    <location>
        <begin position="163"/>
        <end position="194"/>
    </location>
</feature>
<dbReference type="Pfam" id="PF18592">
    <property type="entry name" value="Tho1_MOS11_C"/>
    <property type="match status" value="1"/>
</dbReference>
<dbReference type="PROSITE" id="PS50800">
    <property type="entry name" value="SAP"/>
    <property type="match status" value="1"/>
</dbReference>
<reference evidence="5" key="1">
    <citation type="submission" date="2022-01" db="UniProtKB">
        <authorList>
            <consortium name="EnsemblMetazoa"/>
        </authorList>
    </citation>
    <scope>IDENTIFICATION</scope>
</reference>
<dbReference type="Gene3D" id="1.10.720.30">
    <property type="entry name" value="SAP domain"/>
    <property type="match status" value="1"/>
</dbReference>
<protein>
    <recommendedName>
        <fullName evidence="4">SAP domain-containing protein</fullName>
    </recommendedName>
</protein>
<evidence type="ECO:0000256" key="1">
    <source>
        <dbReference type="ARBA" id="ARBA00022553"/>
    </source>
</evidence>